<sequence>MSHSSLATLPSRDYSILSPTQLNILKQRARPIGRDTSLDEEIERRHQRHQATSSLIAAWPNTITRNRIDRQTRLKREKDAEEQRKQAIDQEEKRIQKLKRESQLSEARKAEFAQRAEVRAVNAQLLLHEVQMEREIQQSYKEKQRLIEMKKQIEEDERLEREHQQLVEKEEAIKRERRLKAMETAKGFKKQLEEKEERKAAQRDADFEEEVILLQHMQKEAALEREAVARQKELARKQMEDSIRENTLMIRYKDQMKKIDELEDAKIQKLSIEIMDEEDRRKALDEKRKRDKLLARESLIEAERQRQIATKTQQQDFLDKQLNEQHEKELKELEQIRKKQTRLLDERRRDYLQSMALKNEMEKEKTYRKYNKQPFPFDGNTILEDQARERDMKKMQNLRDLQKFQLQQMREKKEREAAEKEREKLEFLHERQKDEEELQIAQDYAKKLLEKADAEDNDFY</sequence>
<gene>
    <name evidence="4" type="ORF">M9Y10_014207</name>
</gene>
<accession>A0ABR2KYV6</accession>
<name>A0ABR2KYV6_9EUKA</name>
<keyword evidence="1 2" id="KW-0175">Coiled coil</keyword>
<feature type="coiled-coil region" evidence="2">
    <location>
        <begin position="401"/>
        <end position="451"/>
    </location>
</feature>
<dbReference type="InterPro" id="IPR039986">
    <property type="entry name" value="CFAP210"/>
</dbReference>
<feature type="coiled-coil region" evidence="2">
    <location>
        <begin position="71"/>
        <end position="287"/>
    </location>
</feature>
<comment type="caution">
    <text evidence="4">The sequence shown here is derived from an EMBL/GenBank/DDBJ whole genome shotgun (WGS) entry which is preliminary data.</text>
</comment>
<dbReference type="Pfam" id="PF13868">
    <property type="entry name" value="TPH"/>
    <property type="match status" value="1"/>
</dbReference>
<protein>
    <recommendedName>
        <fullName evidence="3">Trichohyalin-plectin-homology domain-containing protein</fullName>
    </recommendedName>
</protein>
<dbReference type="EMBL" id="JAPFFF010000002">
    <property type="protein sequence ID" value="KAK8896309.1"/>
    <property type="molecule type" value="Genomic_DNA"/>
</dbReference>
<dbReference type="PANTHER" id="PTHR28663">
    <property type="entry name" value="COILED-COIL DOMAIN-CONTAINING PROTEIN 173"/>
    <property type="match status" value="1"/>
</dbReference>
<reference evidence="4 5" key="1">
    <citation type="submission" date="2024-04" db="EMBL/GenBank/DDBJ databases">
        <title>Tritrichomonas musculus Genome.</title>
        <authorList>
            <person name="Alves-Ferreira E."/>
            <person name="Grigg M."/>
            <person name="Lorenzi H."/>
            <person name="Galac M."/>
        </authorList>
    </citation>
    <scope>NUCLEOTIDE SEQUENCE [LARGE SCALE GENOMIC DNA]</scope>
    <source>
        <strain evidence="4 5">EAF2021</strain>
    </source>
</reference>
<evidence type="ECO:0000313" key="4">
    <source>
        <dbReference type="EMBL" id="KAK8896309.1"/>
    </source>
</evidence>
<feature type="domain" description="Trichohyalin-plectin-homology" evidence="3">
    <location>
        <begin position="114"/>
        <end position="453"/>
    </location>
</feature>
<organism evidence="4 5">
    <name type="scientific">Tritrichomonas musculus</name>
    <dbReference type="NCBI Taxonomy" id="1915356"/>
    <lineage>
        <taxon>Eukaryota</taxon>
        <taxon>Metamonada</taxon>
        <taxon>Parabasalia</taxon>
        <taxon>Tritrichomonadida</taxon>
        <taxon>Tritrichomonadidae</taxon>
        <taxon>Tritrichomonas</taxon>
    </lineage>
</organism>
<proteinExistence type="predicted"/>
<keyword evidence="5" id="KW-1185">Reference proteome</keyword>
<evidence type="ECO:0000256" key="1">
    <source>
        <dbReference type="ARBA" id="ARBA00023054"/>
    </source>
</evidence>
<feature type="coiled-coil region" evidence="2">
    <location>
        <begin position="319"/>
        <end position="350"/>
    </location>
</feature>
<dbReference type="InterPro" id="IPR043597">
    <property type="entry name" value="TPH_dom"/>
</dbReference>
<dbReference type="Proteomes" id="UP001470230">
    <property type="component" value="Unassembled WGS sequence"/>
</dbReference>
<evidence type="ECO:0000256" key="2">
    <source>
        <dbReference type="SAM" id="Coils"/>
    </source>
</evidence>
<dbReference type="PANTHER" id="PTHR28663:SF1">
    <property type="entry name" value="CILIA- AND FLAGELLA- ASSOCIATED PROTEIN 210"/>
    <property type="match status" value="1"/>
</dbReference>
<evidence type="ECO:0000259" key="3">
    <source>
        <dbReference type="Pfam" id="PF13868"/>
    </source>
</evidence>
<evidence type="ECO:0000313" key="5">
    <source>
        <dbReference type="Proteomes" id="UP001470230"/>
    </source>
</evidence>